<evidence type="ECO:0000313" key="2">
    <source>
        <dbReference type="Proteomes" id="UP000887540"/>
    </source>
</evidence>
<keyword evidence="2" id="KW-1185">Reference proteome</keyword>
<dbReference type="SUPFAM" id="SSF81383">
    <property type="entry name" value="F-box domain"/>
    <property type="match status" value="1"/>
</dbReference>
<evidence type="ECO:0000256" key="1">
    <source>
        <dbReference type="SAM" id="MobiDB-lite"/>
    </source>
</evidence>
<name>A0A914DWT7_9BILA</name>
<dbReference type="InterPro" id="IPR036047">
    <property type="entry name" value="F-box-like_dom_sf"/>
</dbReference>
<dbReference type="Proteomes" id="UP000887540">
    <property type="component" value="Unplaced"/>
</dbReference>
<evidence type="ECO:0000313" key="3">
    <source>
        <dbReference type="WBParaSite" id="ACRNAN_scaffold409.g12829.t1"/>
    </source>
</evidence>
<organism evidence="2 3">
    <name type="scientific">Acrobeloides nanus</name>
    <dbReference type="NCBI Taxonomy" id="290746"/>
    <lineage>
        <taxon>Eukaryota</taxon>
        <taxon>Metazoa</taxon>
        <taxon>Ecdysozoa</taxon>
        <taxon>Nematoda</taxon>
        <taxon>Chromadorea</taxon>
        <taxon>Rhabditida</taxon>
        <taxon>Tylenchina</taxon>
        <taxon>Cephalobomorpha</taxon>
        <taxon>Cephaloboidea</taxon>
        <taxon>Cephalobidae</taxon>
        <taxon>Acrobeloides</taxon>
    </lineage>
</organism>
<feature type="compositionally biased region" description="Acidic residues" evidence="1">
    <location>
        <begin position="86"/>
        <end position="165"/>
    </location>
</feature>
<sequence length="330" mass="39180">MFTTPEITCNVFSFLDKDQIERIQLVNQFWNNVIIRHKNILPLRHFVYLFVIPNRIHLTATKDVPENIYSYTINFDGKNLSKIKEDEEEEDEEEEDEEDEEDEEEEDEEEEDEEDEEEEDEEEEDEEEENEEEEDDEEKDEDEEDEEEEDEEEEDEDEEDKEEEDVSSRYSQLTVDEVLTNLNDVIFDYIQIKYCRSEDSLNNLLNMMKLVTTKTESRFRGRFGQIFAGRYGSKMFEIFGNYIIVDELALGYSDSSNRYIREVCANPEIVQWPSTTKEIRLGVLKFKANNEVLNLTCNGKLNGANRVTVEFKTSDVNCGDFIRQWFKVCK</sequence>
<dbReference type="WBParaSite" id="ACRNAN_scaffold409.g12829.t1">
    <property type="protein sequence ID" value="ACRNAN_scaffold409.g12829.t1"/>
    <property type="gene ID" value="ACRNAN_scaffold409.g12829"/>
</dbReference>
<feature type="region of interest" description="Disordered" evidence="1">
    <location>
        <begin position="80"/>
        <end position="172"/>
    </location>
</feature>
<protein>
    <submittedName>
        <fullName evidence="3">F-box domain-containing protein</fullName>
    </submittedName>
</protein>
<accession>A0A914DWT7</accession>
<dbReference type="AlphaFoldDB" id="A0A914DWT7"/>
<proteinExistence type="predicted"/>
<reference evidence="3" key="1">
    <citation type="submission" date="2022-11" db="UniProtKB">
        <authorList>
            <consortium name="WormBaseParasite"/>
        </authorList>
    </citation>
    <scope>IDENTIFICATION</scope>
</reference>